<dbReference type="InterPro" id="IPR006260">
    <property type="entry name" value="TonB/TolA_C"/>
</dbReference>
<dbReference type="Gene3D" id="3.30.1150.10">
    <property type="match status" value="1"/>
</dbReference>
<sequence length="329" mass="37299">MRKHKLLYLYLTLSLLNSSLFFSNSSYAKSTRVIVGPISVVGEVSAAEQQILFNRFREKLNKSYHLVSHMVLELITEQGLSSIDLEDCTDSKCVRSVLSFVKNLRQQFNTNELFLFQLVRSKTEVQLSLKLSSLSQPEVTKEIVTQTCQQCNLEKLKLQVDIIVERMLDKIAGEDIAPRKEAVASEKVAPLREEIALPEEAENQKQAKSPELYEDKTPEAPVKEAPVKETPVQDPYVVERNSYNRQISKLLIDVTYALQIFRTGMFVQLEVSIDPSGTVVNHKVIKSSGSHDFDDTAIMSLEEIQFAPLPEAMLKYGNYVVILQIQNSR</sequence>
<dbReference type="SUPFAM" id="SSF74653">
    <property type="entry name" value="TolA/TonB C-terminal domain"/>
    <property type="match status" value="1"/>
</dbReference>
<dbReference type="InterPro" id="IPR037682">
    <property type="entry name" value="TonB_C"/>
</dbReference>
<evidence type="ECO:0000256" key="3">
    <source>
        <dbReference type="ARBA" id="ARBA00022989"/>
    </source>
</evidence>
<keyword evidence="3" id="KW-1133">Transmembrane helix</keyword>
<evidence type="ECO:0000259" key="6">
    <source>
        <dbReference type="Pfam" id="PF03544"/>
    </source>
</evidence>
<organism evidence="7">
    <name type="scientific">marine metagenome</name>
    <dbReference type="NCBI Taxonomy" id="408172"/>
    <lineage>
        <taxon>unclassified sequences</taxon>
        <taxon>metagenomes</taxon>
        <taxon>ecological metagenomes</taxon>
    </lineage>
</organism>
<accession>A0A381N3D6</accession>
<reference evidence="7" key="1">
    <citation type="submission" date="2018-05" db="EMBL/GenBank/DDBJ databases">
        <authorList>
            <person name="Lanie J.A."/>
            <person name="Ng W.-L."/>
            <person name="Kazmierczak K.M."/>
            <person name="Andrzejewski T.M."/>
            <person name="Davidsen T.M."/>
            <person name="Wayne K.J."/>
            <person name="Tettelin H."/>
            <person name="Glass J.I."/>
            <person name="Rusch D."/>
            <person name="Podicherti R."/>
            <person name="Tsui H.-C.T."/>
            <person name="Winkler M.E."/>
        </authorList>
    </citation>
    <scope>NUCLEOTIDE SEQUENCE</scope>
</reference>
<evidence type="ECO:0000256" key="4">
    <source>
        <dbReference type="ARBA" id="ARBA00023136"/>
    </source>
</evidence>
<keyword evidence="4" id="KW-0472">Membrane</keyword>
<feature type="region of interest" description="Disordered" evidence="5">
    <location>
        <begin position="196"/>
        <end position="222"/>
    </location>
</feature>
<name>A0A381N3D6_9ZZZZ</name>
<evidence type="ECO:0000256" key="5">
    <source>
        <dbReference type="SAM" id="MobiDB-lite"/>
    </source>
</evidence>
<feature type="compositionally biased region" description="Basic and acidic residues" evidence="5">
    <location>
        <begin position="211"/>
        <end position="222"/>
    </location>
</feature>
<keyword evidence="2" id="KW-0812">Transmembrane</keyword>
<gene>
    <name evidence="7" type="ORF">METZ01_LOCUS1955</name>
</gene>
<proteinExistence type="predicted"/>
<dbReference type="GO" id="GO:0055085">
    <property type="term" value="P:transmembrane transport"/>
    <property type="evidence" value="ECO:0007669"/>
    <property type="project" value="InterPro"/>
</dbReference>
<comment type="subcellular location">
    <subcellularLocation>
        <location evidence="1">Membrane</location>
        <topology evidence="1">Single-pass membrane protein</topology>
    </subcellularLocation>
</comment>
<dbReference type="EMBL" id="UINC01000103">
    <property type="protein sequence ID" value="SUZ49101.1"/>
    <property type="molecule type" value="Genomic_DNA"/>
</dbReference>
<dbReference type="Pfam" id="PF03544">
    <property type="entry name" value="TonB_C"/>
    <property type="match status" value="1"/>
</dbReference>
<dbReference type="NCBIfam" id="TIGR01352">
    <property type="entry name" value="tonB_Cterm"/>
    <property type="match status" value="1"/>
</dbReference>
<dbReference type="GO" id="GO:0016020">
    <property type="term" value="C:membrane"/>
    <property type="evidence" value="ECO:0007669"/>
    <property type="project" value="UniProtKB-SubCell"/>
</dbReference>
<protein>
    <recommendedName>
        <fullName evidence="6">TonB C-terminal domain-containing protein</fullName>
    </recommendedName>
</protein>
<dbReference type="AlphaFoldDB" id="A0A381N3D6"/>
<evidence type="ECO:0000313" key="7">
    <source>
        <dbReference type="EMBL" id="SUZ49101.1"/>
    </source>
</evidence>
<evidence type="ECO:0000256" key="1">
    <source>
        <dbReference type="ARBA" id="ARBA00004167"/>
    </source>
</evidence>
<evidence type="ECO:0000256" key="2">
    <source>
        <dbReference type="ARBA" id="ARBA00022692"/>
    </source>
</evidence>
<feature type="domain" description="TonB C-terminal" evidence="6">
    <location>
        <begin position="267"/>
        <end position="311"/>
    </location>
</feature>